<dbReference type="Proteomes" id="UP000805704">
    <property type="component" value="Chromosome 17"/>
</dbReference>
<organism evidence="1 2">
    <name type="scientific">Nibea albiflora</name>
    <name type="common">Yellow drum</name>
    <name type="synonym">Corvina albiflora</name>
    <dbReference type="NCBI Taxonomy" id="240163"/>
    <lineage>
        <taxon>Eukaryota</taxon>
        <taxon>Metazoa</taxon>
        <taxon>Chordata</taxon>
        <taxon>Craniata</taxon>
        <taxon>Vertebrata</taxon>
        <taxon>Euteleostomi</taxon>
        <taxon>Actinopterygii</taxon>
        <taxon>Neopterygii</taxon>
        <taxon>Teleostei</taxon>
        <taxon>Neoteleostei</taxon>
        <taxon>Acanthomorphata</taxon>
        <taxon>Eupercaria</taxon>
        <taxon>Sciaenidae</taxon>
        <taxon>Nibea</taxon>
    </lineage>
</organism>
<protein>
    <submittedName>
        <fullName evidence="1">Uncharacterized protein</fullName>
    </submittedName>
</protein>
<name>A0ACB7F5G8_NIBAL</name>
<evidence type="ECO:0000313" key="1">
    <source>
        <dbReference type="EMBL" id="KAG8009273.1"/>
    </source>
</evidence>
<comment type="caution">
    <text evidence="1">The sequence shown here is derived from an EMBL/GenBank/DDBJ whole genome shotgun (WGS) entry which is preliminary data.</text>
</comment>
<accession>A0ACB7F5G8</accession>
<gene>
    <name evidence="1" type="ORF">GBF38_017394</name>
</gene>
<keyword evidence="2" id="KW-1185">Reference proteome</keyword>
<reference evidence="1" key="1">
    <citation type="submission" date="2020-04" db="EMBL/GenBank/DDBJ databases">
        <title>A chromosome-scale assembly and high-density genetic map of the yellow drum (Nibea albiflora) genome.</title>
        <authorList>
            <person name="Xu D."/>
            <person name="Zhang W."/>
            <person name="Chen R."/>
            <person name="Tan P."/>
            <person name="Wang L."/>
            <person name="Song H."/>
            <person name="Tian L."/>
            <person name="Zhu Q."/>
            <person name="Wang B."/>
        </authorList>
    </citation>
    <scope>NUCLEOTIDE SEQUENCE</scope>
    <source>
        <strain evidence="1">ZJHYS-2018</strain>
    </source>
</reference>
<sequence length="236" mass="26352">MIAVPEIDFMENKSDEIIKLEWEQAALLKEVEQLREMLQTQRALQAQEELKYQTRVETLQLELSNTETSEKEVLCKVSELEEALKETSHQSDIETSMSHLRAESSRLVAALTQAEEDTKKETIQWKEEKSNLLSNIKKTQQTLQDEMNRATLMDSADNQSGESSGVVAALVQAEEELKQETLQEEEEESSLLQTISAQQQALENDMTSNQVQVEEGSKTGGTSVGGAKGQSTTTGL</sequence>
<evidence type="ECO:0000313" key="2">
    <source>
        <dbReference type="Proteomes" id="UP000805704"/>
    </source>
</evidence>
<proteinExistence type="predicted"/>
<dbReference type="EMBL" id="CM024805">
    <property type="protein sequence ID" value="KAG8009273.1"/>
    <property type="molecule type" value="Genomic_DNA"/>
</dbReference>